<dbReference type="InterPro" id="IPR001806">
    <property type="entry name" value="Small_GTPase"/>
</dbReference>
<comment type="caution">
    <text evidence="2">The sequence shown here is derived from an EMBL/GenBank/DDBJ whole genome shotgun (WGS) entry which is preliminary data.</text>
</comment>
<dbReference type="PROSITE" id="PS51419">
    <property type="entry name" value="RAB"/>
    <property type="match status" value="1"/>
</dbReference>
<evidence type="ECO:0000313" key="2">
    <source>
        <dbReference type="EMBL" id="GJN30888.1"/>
    </source>
</evidence>
<dbReference type="PRINTS" id="PR00449">
    <property type="entry name" value="RASTRNSFRMNG"/>
</dbReference>
<dbReference type="GO" id="GO:0003924">
    <property type="term" value="F:GTPase activity"/>
    <property type="evidence" value="ECO:0007669"/>
    <property type="project" value="InterPro"/>
</dbReference>
<gene>
    <name evidence="2" type="primary">gb19233</name>
    <name evidence="2" type="ORF">PR202_gb19233</name>
</gene>
<keyword evidence="1" id="KW-0812">Transmembrane</keyword>
<dbReference type="Pfam" id="PF00071">
    <property type="entry name" value="Ras"/>
    <property type="match status" value="1"/>
</dbReference>
<dbReference type="AlphaFoldDB" id="A0AAV5F7N9"/>
<evidence type="ECO:0000313" key="3">
    <source>
        <dbReference type="Proteomes" id="UP001054889"/>
    </source>
</evidence>
<feature type="transmembrane region" description="Helical" evidence="1">
    <location>
        <begin position="12"/>
        <end position="35"/>
    </location>
</feature>
<evidence type="ECO:0000256" key="1">
    <source>
        <dbReference type="SAM" id="Phobius"/>
    </source>
</evidence>
<dbReference type="SUPFAM" id="SSF52540">
    <property type="entry name" value="P-loop containing nucleoside triphosphate hydrolases"/>
    <property type="match status" value="1"/>
</dbReference>
<dbReference type="SMART" id="SM00173">
    <property type="entry name" value="RAS"/>
    <property type="match status" value="1"/>
</dbReference>
<keyword evidence="1" id="KW-0472">Membrane</keyword>
<accession>A0AAV5F7N9</accession>
<sequence length="114" mass="12957">MKTPGREVPWVQFFKFITIGDAASAYIVGCSLHMLDLMINRRETFDHVERWLKEAEELAPANLTVVLVGNKCDLSHKRSVSLEEGQEFADKHGLIFMESSAKSNQNVEEVMVYP</sequence>
<dbReference type="EMBL" id="BQKI01000082">
    <property type="protein sequence ID" value="GJN30888.1"/>
    <property type="molecule type" value="Genomic_DNA"/>
</dbReference>
<organism evidence="2 3">
    <name type="scientific">Eleusine coracana subsp. coracana</name>
    <dbReference type="NCBI Taxonomy" id="191504"/>
    <lineage>
        <taxon>Eukaryota</taxon>
        <taxon>Viridiplantae</taxon>
        <taxon>Streptophyta</taxon>
        <taxon>Embryophyta</taxon>
        <taxon>Tracheophyta</taxon>
        <taxon>Spermatophyta</taxon>
        <taxon>Magnoliopsida</taxon>
        <taxon>Liliopsida</taxon>
        <taxon>Poales</taxon>
        <taxon>Poaceae</taxon>
        <taxon>PACMAD clade</taxon>
        <taxon>Chloridoideae</taxon>
        <taxon>Cynodonteae</taxon>
        <taxon>Eleusininae</taxon>
        <taxon>Eleusine</taxon>
    </lineage>
</organism>
<reference evidence="2" key="2">
    <citation type="submission" date="2021-12" db="EMBL/GenBank/DDBJ databases">
        <title>Resequencing data analysis of finger millet.</title>
        <authorList>
            <person name="Hatakeyama M."/>
            <person name="Aluri S."/>
            <person name="Balachadran M.T."/>
            <person name="Sivarajan S.R."/>
            <person name="Poveda L."/>
            <person name="Shimizu-Inatsugi R."/>
            <person name="Schlapbach R."/>
            <person name="Sreeman S.M."/>
            <person name="Shimizu K.K."/>
        </authorList>
    </citation>
    <scope>NUCLEOTIDE SEQUENCE</scope>
</reference>
<dbReference type="InterPro" id="IPR050209">
    <property type="entry name" value="Rab_GTPases_membrane_traffic"/>
</dbReference>
<proteinExistence type="predicted"/>
<name>A0AAV5F7N9_ELECO</name>
<dbReference type="PROSITE" id="PS51421">
    <property type="entry name" value="RAS"/>
    <property type="match status" value="1"/>
</dbReference>
<dbReference type="Proteomes" id="UP001054889">
    <property type="component" value="Unassembled WGS sequence"/>
</dbReference>
<protein>
    <submittedName>
        <fullName evidence="2">Uncharacterized protein</fullName>
    </submittedName>
</protein>
<dbReference type="SMART" id="SM00175">
    <property type="entry name" value="RAB"/>
    <property type="match status" value="1"/>
</dbReference>
<dbReference type="InterPro" id="IPR027417">
    <property type="entry name" value="P-loop_NTPase"/>
</dbReference>
<dbReference type="PANTHER" id="PTHR47979">
    <property type="entry name" value="DRAB11-RELATED"/>
    <property type="match status" value="1"/>
</dbReference>
<keyword evidence="1" id="KW-1133">Transmembrane helix</keyword>
<reference evidence="2" key="1">
    <citation type="journal article" date="2018" name="DNA Res.">
        <title>Multiple hybrid de novo genome assembly of finger millet, an orphan allotetraploid crop.</title>
        <authorList>
            <person name="Hatakeyama M."/>
            <person name="Aluri S."/>
            <person name="Balachadran M.T."/>
            <person name="Sivarajan S.R."/>
            <person name="Patrignani A."/>
            <person name="Gruter S."/>
            <person name="Poveda L."/>
            <person name="Shimizu-Inatsugi R."/>
            <person name="Baeten J."/>
            <person name="Francoijs K.J."/>
            <person name="Nataraja K.N."/>
            <person name="Reddy Y.A.N."/>
            <person name="Phadnis S."/>
            <person name="Ravikumar R.L."/>
            <person name="Schlapbach R."/>
            <person name="Sreeman S.M."/>
            <person name="Shimizu K.K."/>
        </authorList>
    </citation>
    <scope>NUCLEOTIDE SEQUENCE</scope>
</reference>
<dbReference type="GO" id="GO:0005525">
    <property type="term" value="F:GTP binding"/>
    <property type="evidence" value="ECO:0007669"/>
    <property type="project" value="InterPro"/>
</dbReference>
<keyword evidence="3" id="KW-1185">Reference proteome</keyword>
<dbReference type="Gene3D" id="3.40.50.300">
    <property type="entry name" value="P-loop containing nucleotide triphosphate hydrolases"/>
    <property type="match status" value="1"/>
</dbReference>